<dbReference type="Proteomes" id="UP000190888">
    <property type="component" value="Unassembled WGS sequence"/>
</dbReference>
<evidence type="ECO:0000313" key="2">
    <source>
        <dbReference type="EMBL" id="SKA19191.1"/>
    </source>
</evidence>
<evidence type="ECO:0000256" key="1">
    <source>
        <dbReference type="SAM" id="SignalP"/>
    </source>
</evidence>
<gene>
    <name evidence="2" type="ORF">SAMN04488132_11473</name>
</gene>
<reference evidence="2 3" key="1">
    <citation type="submission" date="2017-02" db="EMBL/GenBank/DDBJ databases">
        <authorList>
            <person name="Peterson S.W."/>
        </authorList>
    </citation>
    <scope>NUCLEOTIDE SEQUENCE [LARGE SCALE GENOMIC DNA]</scope>
    <source>
        <strain evidence="2 3">DSM 22335</strain>
    </source>
</reference>
<dbReference type="AlphaFoldDB" id="A0A1T4RUC1"/>
<keyword evidence="1" id="KW-0732">Signal</keyword>
<dbReference type="EMBL" id="FUWH01000014">
    <property type="protein sequence ID" value="SKA19191.1"/>
    <property type="molecule type" value="Genomic_DNA"/>
</dbReference>
<protein>
    <submittedName>
        <fullName evidence="2">Uncharacterized protein</fullName>
    </submittedName>
</protein>
<name>A0A1T4RUC1_9BACT</name>
<feature type="signal peptide" evidence="1">
    <location>
        <begin position="1"/>
        <end position="20"/>
    </location>
</feature>
<accession>A0A1T4RUC1</accession>
<evidence type="ECO:0000313" key="3">
    <source>
        <dbReference type="Proteomes" id="UP000190888"/>
    </source>
</evidence>
<dbReference type="RefSeq" id="WP_078832786.1">
    <property type="nucleotide sequence ID" value="NZ_FUWH01000014.1"/>
</dbReference>
<sequence length="66" mass="7048">MKKVMMALIAFAMISGVAVASGNKNEKKAETKKETKACAKKECKDKKSCTKDCSKSGKPSTCGKKC</sequence>
<proteinExistence type="predicted"/>
<feature type="chain" id="PRO_5013250523" evidence="1">
    <location>
        <begin position="21"/>
        <end position="66"/>
    </location>
</feature>
<organism evidence="2 3">
    <name type="scientific">Sediminibacterium ginsengisoli</name>
    <dbReference type="NCBI Taxonomy" id="413434"/>
    <lineage>
        <taxon>Bacteria</taxon>
        <taxon>Pseudomonadati</taxon>
        <taxon>Bacteroidota</taxon>
        <taxon>Chitinophagia</taxon>
        <taxon>Chitinophagales</taxon>
        <taxon>Chitinophagaceae</taxon>
        <taxon>Sediminibacterium</taxon>
    </lineage>
</organism>
<keyword evidence="3" id="KW-1185">Reference proteome</keyword>